<keyword evidence="4" id="KW-0630">Potassium</keyword>
<dbReference type="Gene3D" id="3.40.50.720">
    <property type="entry name" value="NAD(P)-binding Rossmann-like Domain"/>
    <property type="match status" value="1"/>
</dbReference>
<evidence type="ECO:0000313" key="9">
    <source>
        <dbReference type="EMBL" id="MBP2071453.1"/>
    </source>
</evidence>
<dbReference type="InterPro" id="IPR050721">
    <property type="entry name" value="Trk_Ktr_HKT_K-transport"/>
</dbReference>
<evidence type="ECO:0000256" key="6">
    <source>
        <dbReference type="ARBA" id="ARBA00023065"/>
    </source>
</evidence>
<dbReference type="Proteomes" id="UP001166402">
    <property type="component" value="Unassembled WGS sequence"/>
</dbReference>
<dbReference type="SUPFAM" id="SSF51735">
    <property type="entry name" value="NAD(P)-binding Rossmann-fold domains"/>
    <property type="match status" value="1"/>
</dbReference>
<dbReference type="InterPro" id="IPR036721">
    <property type="entry name" value="RCK_C_sf"/>
</dbReference>
<dbReference type="PANTHER" id="PTHR43833">
    <property type="entry name" value="POTASSIUM CHANNEL PROTEIN 2-RELATED-RELATED"/>
    <property type="match status" value="1"/>
</dbReference>
<comment type="caution">
    <text evidence="9">The sequence shown here is derived from an EMBL/GenBank/DDBJ whole genome shotgun (WGS) entry which is preliminary data.</text>
</comment>
<proteinExistence type="predicted"/>
<dbReference type="RefSeq" id="WP_015312061.1">
    <property type="nucleotide sequence ID" value="NZ_JAGGLT010000008.1"/>
</dbReference>
<feature type="domain" description="RCK N-terminal" evidence="7">
    <location>
        <begin position="1"/>
        <end position="118"/>
    </location>
</feature>
<dbReference type="PRINTS" id="PR00335">
    <property type="entry name" value="KUPTAKETRKA"/>
</dbReference>
<dbReference type="EMBL" id="JAGGLT010000008">
    <property type="protein sequence ID" value="MBP2071453.1"/>
    <property type="molecule type" value="Genomic_DNA"/>
</dbReference>
<keyword evidence="3" id="KW-0633">Potassium transport</keyword>
<evidence type="ECO:0000259" key="7">
    <source>
        <dbReference type="PROSITE" id="PS51201"/>
    </source>
</evidence>
<reference evidence="9" key="1">
    <citation type="submission" date="2021-03" db="EMBL/GenBank/DDBJ databases">
        <title>Genomic Encyclopedia of Type Strains, Phase IV (KMG-IV): sequencing the most valuable type-strain genomes for metagenomic binning, comparative biology and taxonomic classification.</title>
        <authorList>
            <person name="Goeker M."/>
        </authorList>
    </citation>
    <scope>NUCLEOTIDE SEQUENCE</scope>
    <source>
        <strain evidence="9">DSM 101588</strain>
    </source>
</reference>
<accession>A0ABS4NEJ7</accession>
<evidence type="ECO:0000259" key="8">
    <source>
        <dbReference type="PROSITE" id="PS51202"/>
    </source>
</evidence>
<evidence type="ECO:0000256" key="3">
    <source>
        <dbReference type="ARBA" id="ARBA00022538"/>
    </source>
</evidence>
<keyword evidence="5" id="KW-0520">NAD</keyword>
<evidence type="ECO:0000313" key="10">
    <source>
        <dbReference type="Proteomes" id="UP001166402"/>
    </source>
</evidence>
<evidence type="ECO:0000256" key="2">
    <source>
        <dbReference type="ARBA" id="ARBA00022448"/>
    </source>
</evidence>
<keyword evidence="2" id="KW-0813">Transport</keyword>
<dbReference type="InterPro" id="IPR006037">
    <property type="entry name" value="RCK_C"/>
</dbReference>
<sequence>MSIMIVGAGRLGSYLAQLMEERNEKVVVVEKDESRIEKLKRELKCNIVVGDGCNSDTLKKAGIIGTEIVVAATGHDEDNLIICQLAKYEFGVSRVVSRINNPKNEWLFTRDMGIDAAVSSARIIAKLIEEETEISGLTTVMNLAEGKISIVRSMVEKDSKAANKMIKDLMLPGNCVIMSIVRSNKVLLPNGSTYILPGDEVLSVVSDESKEKLKDLFDVQ</sequence>
<dbReference type="Pfam" id="PF02080">
    <property type="entry name" value="TrkA_C"/>
    <property type="match status" value="1"/>
</dbReference>
<keyword evidence="10" id="KW-1185">Reference proteome</keyword>
<dbReference type="PROSITE" id="PS51201">
    <property type="entry name" value="RCK_N"/>
    <property type="match status" value="1"/>
</dbReference>
<dbReference type="Pfam" id="PF02254">
    <property type="entry name" value="TrkA_N"/>
    <property type="match status" value="1"/>
</dbReference>
<keyword evidence="6" id="KW-0406">Ion transport</keyword>
<evidence type="ECO:0000256" key="1">
    <source>
        <dbReference type="ARBA" id="ARBA00017378"/>
    </source>
</evidence>
<protein>
    <recommendedName>
        <fullName evidence="1">Trk system potassium uptake protein TrkA</fullName>
    </recommendedName>
</protein>
<dbReference type="PROSITE" id="PS51202">
    <property type="entry name" value="RCK_C"/>
    <property type="match status" value="1"/>
</dbReference>
<dbReference type="Gene3D" id="3.30.70.1450">
    <property type="entry name" value="Regulator of K+ conductance, C-terminal domain"/>
    <property type="match status" value="1"/>
</dbReference>
<dbReference type="InterPro" id="IPR006036">
    <property type="entry name" value="K_uptake_TrkA"/>
</dbReference>
<gene>
    <name evidence="9" type="ORF">J2Z80_000968</name>
</gene>
<dbReference type="InterPro" id="IPR036291">
    <property type="entry name" value="NAD(P)-bd_dom_sf"/>
</dbReference>
<name>A0ABS4NEJ7_9THEO</name>
<evidence type="ECO:0000256" key="5">
    <source>
        <dbReference type="ARBA" id="ARBA00023027"/>
    </source>
</evidence>
<feature type="domain" description="RCK C-terminal" evidence="8">
    <location>
        <begin position="138"/>
        <end position="219"/>
    </location>
</feature>
<evidence type="ECO:0000256" key="4">
    <source>
        <dbReference type="ARBA" id="ARBA00022958"/>
    </source>
</evidence>
<organism evidence="9 10">
    <name type="scientific">Thermoanaerobacterium butyriciformans</name>
    <dbReference type="NCBI Taxonomy" id="1702242"/>
    <lineage>
        <taxon>Bacteria</taxon>
        <taxon>Bacillati</taxon>
        <taxon>Bacillota</taxon>
        <taxon>Clostridia</taxon>
        <taxon>Thermoanaerobacterales</taxon>
        <taxon>Thermoanaerobacteraceae</taxon>
        <taxon>Thermoanaerobacterium</taxon>
    </lineage>
</organism>
<dbReference type="PANTHER" id="PTHR43833:SF5">
    <property type="entry name" value="TRK SYSTEM POTASSIUM UPTAKE PROTEIN TRKA"/>
    <property type="match status" value="1"/>
</dbReference>
<dbReference type="SUPFAM" id="SSF116726">
    <property type="entry name" value="TrkA C-terminal domain-like"/>
    <property type="match status" value="1"/>
</dbReference>
<dbReference type="InterPro" id="IPR003148">
    <property type="entry name" value="RCK_N"/>
</dbReference>